<evidence type="ECO:0000256" key="3">
    <source>
        <dbReference type="ARBA" id="ARBA00022771"/>
    </source>
</evidence>
<dbReference type="PROSITE" id="PS50157">
    <property type="entry name" value="ZINC_FINGER_C2H2_2"/>
    <property type="match status" value="1"/>
</dbReference>
<keyword evidence="1" id="KW-0479">Metal-binding</keyword>
<dbReference type="Gene3D" id="3.30.160.60">
    <property type="entry name" value="Classic Zinc Finger"/>
    <property type="match status" value="2"/>
</dbReference>
<evidence type="ECO:0000256" key="1">
    <source>
        <dbReference type="ARBA" id="ARBA00022723"/>
    </source>
</evidence>
<dbReference type="AlphaFoldDB" id="A0AAU9JBP4"/>
<protein>
    <recommendedName>
        <fullName evidence="6">C2H2-type domain-containing protein</fullName>
    </recommendedName>
</protein>
<gene>
    <name evidence="7" type="ORF">BSTOLATCC_MIC34297</name>
</gene>
<keyword evidence="8" id="KW-1185">Reference proteome</keyword>
<dbReference type="Proteomes" id="UP001162131">
    <property type="component" value="Unassembled WGS sequence"/>
</dbReference>
<dbReference type="SMART" id="SM00355">
    <property type="entry name" value="ZnF_C2H2"/>
    <property type="match status" value="3"/>
</dbReference>
<feature type="domain" description="C2H2-type" evidence="6">
    <location>
        <begin position="132"/>
        <end position="160"/>
    </location>
</feature>
<comment type="caution">
    <text evidence="7">The sequence shown here is derived from an EMBL/GenBank/DDBJ whole genome shotgun (WGS) entry which is preliminary data.</text>
</comment>
<evidence type="ECO:0000313" key="7">
    <source>
        <dbReference type="EMBL" id="CAG9323648.1"/>
    </source>
</evidence>
<dbReference type="PANTHER" id="PTHR24409:SF295">
    <property type="entry name" value="AZ2-RELATED"/>
    <property type="match status" value="1"/>
</dbReference>
<accession>A0AAU9JBP4</accession>
<reference evidence="7" key="1">
    <citation type="submission" date="2021-09" db="EMBL/GenBank/DDBJ databases">
        <authorList>
            <consortium name="AG Swart"/>
            <person name="Singh M."/>
            <person name="Singh A."/>
            <person name="Seah K."/>
            <person name="Emmerich C."/>
        </authorList>
    </citation>
    <scope>NUCLEOTIDE SEQUENCE</scope>
    <source>
        <strain evidence="7">ATCC30299</strain>
    </source>
</reference>
<evidence type="ECO:0000256" key="4">
    <source>
        <dbReference type="ARBA" id="ARBA00022833"/>
    </source>
</evidence>
<name>A0AAU9JBP4_9CILI</name>
<keyword evidence="3 5" id="KW-0863">Zinc-finger</keyword>
<keyword evidence="2" id="KW-0677">Repeat</keyword>
<sequence>MQRHSFIGSFWLLPRPCILDAFEKTESKNSFKCCNCELSFSSEVALLIHQFSNGTNSDSITTINDLIHTKSSSAGEQETANQAIGMAFTQLPLPAFNDLDSTHCHICKKDFISPKGLHQHIGKVHEQAEKHVKCPVCEKEFKHKHAVKFHMTQVHDKSTRICCIHCQKIIYNKYLLDLHLNKCSMRNSSPFYSAQNNI</sequence>
<evidence type="ECO:0000313" key="8">
    <source>
        <dbReference type="Proteomes" id="UP001162131"/>
    </source>
</evidence>
<evidence type="ECO:0000256" key="5">
    <source>
        <dbReference type="PROSITE-ProRule" id="PRU00042"/>
    </source>
</evidence>
<dbReference type="GO" id="GO:0000977">
    <property type="term" value="F:RNA polymerase II transcription regulatory region sequence-specific DNA binding"/>
    <property type="evidence" value="ECO:0007669"/>
    <property type="project" value="TreeGrafter"/>
</dbReference>
<keyword evidence="4" id="KW-0862">Zinc</keyword>
<dbReference type="PANTHER" id="PTHR24409">
    <property type="entry name" value="ZINC FINGER PROTEIN 142"/>
    <property type="match status" value="1"/>
</dbReference>
<organism evidence="7 8">
    <name type="scientific">Blepharisma stoltei</name>
    <dbReference type="NCBI Taxonomy" id="1481888"/>
    <lineage>
        <taxon>Eukaryota</taxon>
        <taxon>Sar</taxon>
        <taxon>Alveolata</taxon>
        <taxon>Ciliophora</taxon>
        <taxon>Postciliodesmatophora</taxon>
        <taxon>Heterotrichea</taxon>
        <taxon>Heterotrichida</taxon>
        <taxon>Blepharismidae</taxon>
        <taxon>Blepharisma</taxon>
    </lineage>
</organism>
<dbReference type="GO" id="GO:0008270">
    <property type="term" value="F:zinc ion binding"/>
    <property type="evidence" value="ECO:0007669"/>
    <property type="project" value="UniProtKB-KW"/>
</dbReference>
<dbReference type="PROSITE" id="PS00028">
    <property type="entry name" value="ZINC_FINGER_C2H2_1"/>
    <property type="match status" value="2"/>
</dbReference>
<dbReference type="GO" id="GO:0005634">
    <property type="term" value="C:nucleus"/>
    <property type="evidence" value="ECO:0007669"/>
    <property type="project" value="TreeGrafter"/>
</dbReference>
<proteinExistence type="predicted"/>
<dbReference type="EMBL" id="CAJZBQ010000034">
    <property type="protein sequence ID" value="CAG9323648.1"/>
    <property type="molecule type" value="Genomic_DNA"/>
</dbReference>
<evidence type="ECO:0000259" key="6">
    <source>
        <dbReference type="PROSITE" id="PS50157"/>
    </source>
</evidence>
<dbReference type="GO" id="GO:0000981">
    <property type="term" value="F:DNA-binding transcription factor activity, RNA polymerase II-specific"/>
    <property type="evidence" value="ECO:0007669"/>
    <property type="project" value="TreeGrafter"/>
</dbReference>
<evidence type="ECO:0000256" key="2">
    <source>
        <dbReference type="ARBA" id="ARBA00022737"/>
    </source>
</evidence>
<dbReference type="InterPro" id="IPR013087">
    <property type="entry name" value="Znf_C2H2_type"/>
</dbReference>